<dbReference type="RefSeq" id="WP_338754885.1">
    <property type="nucleotide sequence ID" value="NZ_CP147405.1"/>
</dbReference>
<keyword evidence="1" id="KW-0614">Plasmid</keyword>
<name>A0ABZ2NB71_9BACI</name>
<protein>
    <recommendedName>
        <fullName evidence="3">Sporulation protein</fullName>
    </recommendedName>
</protein>
<evidence type="ECO:0000313" key="1">
    <source>
        <dbReference type="EMBL" id="WXB94993.1"/>
    </source>
</evidence>
<gene>
    <name evidence="1" type="ORF">WDJ61_18610</name>
</gene>
<reference evidence="1 2" key="1">
    <citation type="submission" date="2024-02" db="EMBL/GenBank/DDBJ databases">
        <title>Seven novel Bacillus-like species.</title>
        <authorList>
            <person name="Liu G."/>
        </authorList>
    </citation>
    <scope>NUCLEOTIDE SEQUENCE [LARGE SCALE GENOMIC DNA]</scope>
    <source>
        <strain evidence="1 2">FJAT-52991</strain>
        <plasmid evidence="1 2">unnamed1</plasmid>
    </source>
</reference>
<evidence type="ECO:0000313" key="2">
    <source>
        <dbReference type="Proteomes" id="UP001387364"/>
    </source>
</evidence>
<keyword evidence="2" id="KW-1185">Reference proteome</keyword>
<dbReference type="Proteomes" id="UP001387364">
    <property type="component" value="Plasmid unnamed1"/>
</dbReference>
<dbReference type="EMBL" id="CP147405">
    <property type="protein sequence ID" value="WXB94993.1"/>
    <property type="molecule type" value="Genomic_DNA"/>
</dbReference>
<evidence type="ECO:0008006" key="3">
    <source>
        <dbReference type="Google" id="ProtNLM"/>
    </source>
</evidence>
<organism evidence="1 2">
    <name type="scientific">Bacillus kandeliae</name>
    <dbReference type="NCBI Taxonomy" id="3129297"/>
    <lineage>
        <taxon>Bacteria</taxon>
        <taxon>Bacillati</taxon>
        <taxon>Bacillota</taxon>
        <taxon>Bacilli</taxon>
        <taxon>Bacillales</taxon>
        <taxon>Bacillaceae</taxon>
        <taxon>Bacillus</taxon>
    </lineage>
</organism>
<sequence length="299" mass="35506">MAINLEYFNRCSEIERVFNKHADEYFEFHRKAVDQLSELKMKVYSSVVSVSIKNGDESYEAIEKDLREVFDVDVIQKFTSYSRYNPIVWMKRYSKHLVYFRNEDRRKKARFKELLKDLDRLERGLISIKLRKRGKQQLERLIGLKHKIQNLLKLNLDFADTSGFLDVLPGIFFEGWKMDKTNFLSLLSLNRDLHYWDGPKNETMDYIAALPEAIDYKTFQDAIFIQRIEHDQDCYLFNIYMDDMRKALDQNKELSGKMFEKFQETFGPIPTYTAAVDEFGEVISLEYNKPNLQVIEGAK</sequence>
<proteinExistence type="predicted"/>
<accession>A0ABZ2NB71</accession>
<geneLocation type="plasmid" evidence="1 2">
    <name>unnamed1</name>
</geneLocation>